<dbReference type="Proteomes" id="UP001138709">
    <property type="component" value="Unassembled WGS sequence"/>
</dbReference>
<evidence type="ECO:0000256" key="2">
    <source>
        <dbReference type="SAM" id="SignalP"/>
    </source>
</evidence>
<dbReference type="PROSITE" id="PS50208">
    <property type="entry name" value="CASPASE_P20"/>
    <property type="match status" value="1"/>
</dbReference>
<dbReference type="Gene3D" id="3.40.50.1460">
    <property type="match status" value="1"/>
</dbReference>
<sequence>MMRNAAWRTGAAASLLLKAAVVLAVLLAALPALAQQRVALVVGNGAYRAVPRLANPAADAAAIAGALRAAGFSTELVRDSAKDGMEAALRRFGVAAEGAELAVFYFAGHGIQVGGENYLLPVDARLSHARDVDFELIGLPVVTRAMQPARARVLILDACRDNPLAAQMRGLSGTRSVGRGLARVETVDLGTLIAFSTSPGAVALDGTGRNSPFTAALVQHMATPGIEIRQLMTRVRRSVVEATGGQQVPWDNSSLITEVVLRPGRAPAAPAPPPVALAPPASPVPQPTPQPAPRGREATIAPTAPAVPLRFAAARQVAASQGIPLPADLPAEAGRGAHPLLGAWGGTPRWNRTARDYLLIVLAVDAAAGSADILLAAGHGTTRSFSEGLQPGWSRHRAALRGDSLIWQDALGDRFEARRSDFFGEAVEIIHRRSGSGGRIVNAQGQIGLGRIE</sequence>
<reference evidence="4" key="1">
    <citation type="submission" date="2020-01" db="EMBL/GenBank/DDBJ databases">
        <authorList>
            <person name="Rat A."/>
        </authorList>
    </citation>
    <scope>NUCLEOTIDE SEQUENCE</scope>
    <source>
        <strain evidence="4">LMG 31228</strain>
    </source>
</reference>
<dbReference type="InterPro" id="IPR052039">
    <property type="entry name" value="Caspase-related_regulators"/>
</dbReference>
<dbReference type="AlphaFoldDB" id="A0A9X9X6Q5"/>
<evidence type="ECO:0000313" key="5">
    <source>
        <dbReference type="Proteomes" id="UP001138709"/>
    </source>
</evidence>
<dbReference type="InterPro" id="IPR001309">
    <property type="entry name" value="Pept_C14_p20"/>
</dbReference>
<gene>
    <name evidence="4" type="ORF">GXW74_02740</name>
</gene>
<dbReference type="RefSeq" id="WP_211844749.1">
    <property type="nucleotide sequence ID" value="NZ_JAAEDL010000002.1"/>
</dbReference>
<dbReference type="PANTHER" id="PTHR22576">
    <property type="entry name" value="MUCOSA ASSOCIATED LYMPHOID TISSUE LYMPHOMA TRANSLOCATION PROTEIN 1/PARACASPASE"/>
    <property type="match status" value="1"/>
</dbReference>
<feature type="domain" description="Caspase family p20" evidence="3">
    <location>
        <begin position="35"/>
        <end position="163"/>
    </location>
</feature>
<dbReference type="InterPro" id="IPR011600">
    <property type="entry name" value="Pept_C14_caspase"/>
</dbReference>
<evidence type="ECO:0000256" key="1">
    <source>
        <dbReference type="SAM" id="MobiDB-lite"/>
    </source>
</evidence>
<feature type="signal peptide" evidence="2">
    <location>
        <begin position="1"/>
        <end position="34"/>
    </location>
</feature>
<dbReference type="GO" id="GO:0004197">
    <property type="term" value="F:cysteine-type endopeptidase activity"/>
    <property type="evidence" value="ECO:0007669"/>
    <property type="project" value="InterPro"/>
</dbReference>
<organism evidence="4 5">
    <name type="scientific">Neoroseomonas eburnea</name>
    <dbReference type="NCBI Taxonomy" id="1346889"/>
    <lineage>
        <taxon>Bacteria</taxon>
        <taxon>Pseudomonadati</taxon>
        <taxon>Pseudomonadota</taxon>
        <taxon>Alphaproteobacteria</taxon>
        <taxon>Acetobacterales</taxon>
        <taxon>Acetobacteraceae</taxon>
        <taxon>Neoroseomonas</taxon>
    </lineage>
</organism>
<feature type="region of interest" description="Disordered" evidence="1">
    <location>
        <begin position="267"/>
        <end position="297"/>
    </location>
</feature>
<reference evidence="4" key="2">
    <citation type="journal article" date="2021" name="Syst. Appl. Microbiol.">
        <title>Roseomonas hellenica sp. nov., isolated from roots of wild-growing Alkanna tinctoria.</title>
        <authorList>
            <person name="Rat A."/>
            <person name="Naranjo H.D."/>
            <person name="Lebbe L."/>
            <person name="Cnockaert M."/>
            <person name="Krigas N."/>
            <person name="Grigoriadou K."/>
            <person name="Maloupa E."/>
            <person name="Willems A."/>
        </authorList>
    </citation>
    <scope>NUCLEOTIDE SEQUENCE</scope>
    <source>
        <strain evidence="4">LMG 31228</strain>
    </source>
</reference>
<dbReference type="PANTHER" id="PTHR22576:SF37">
    <property type="entry name" value="MUCOSA-ASSOCIATED LYMPHOID TISSUE LYMPHOMA TRANSLOCATION PROTEIN 1"/>
    <property type="match status" value="1"/>
</dbReference>
<dbReference type="EMBL" id="JAAEDL010000002">
    <property type="protein sequence ID" value="MBR0679391.1"/>
    <property type="molecule type" value="Genomic_DNA"/>
</dbReference>
<evidence type="ECO:0000259" key="3">
    <source>
        <dbReference type="PROSITE" id="PS50208"/>
    </source>
</evidence>
<dbReference type="InterPro" id="IPR029030">
    <property type="entry name" value="Caspase-like_dom_sf"/>
</dbReference>
<dbReference type="GO" id="GO:0006508">
    <property type="term" value="P:proteolysis"/>
    <property type="evidence" value="ECO:0007669"/>
    <property type="project" value="InterPro"/>
</dbReference>
<proteinExistence type="predicted"/>
<keyword evidence="2" id="KW-0732">Signal</keyword>
<protein>
    <recommendedName>
        <fullName evidence="3">Caspase family p20 domain-containing protein</fullName>
    </recommendedName>
</protein>
<comment type="caution">
    <text evidence="4">The sequence shown here is derived from an EMBL/GenBank/DDBJ whole genome shotgun (WGS) entry which is preliminary data.</text>
</comment>
<feature type="compositionally biased region" description="Pro residues" evidence="1">
    <location>
        <begin position="269"/>
        <end position="292"/>
    </location>
</feature>
<dbReference type="Pfam" id="PF00656">
    <property type="entry name" value="Peptidase_C14"/>
    <property type="match status" value="1"/>
</dbReference>
<name>A0A9X9X6Q5_9PROT</name>
<evidence type="ECO:0000313" key="4">
    <source>
        <dbReference type="EMBL" id="MBR0679391.1"/>
    </source>
</evidence>
<dbReference type="SUPFAM" id="SSF52129">
    <property type="entry name" value="Caspase-like"/>
    <property type="match status" value="1"/>
</dbReference>
<feature type="chain" id="PRO_5040927661" description="Caspase family p20 domain-containing protein" evidence="2">
    <location>
        <begin position="35"/>
        <end position="453"/>
    </location>
</feature>
<accession>A0A9X9X6Q5</accession>
<keyword evidence="5" id="KW-1185">Reference proteome</keyword>